<dbReference type="EMBL" id="CAMXCT010000163">
    <property type="protein sequence ID" value="CAI3974860.1"/>
    <property type="molecule type" value="Genomic_DNA"/>
</dbReference>
<dbReference type="AlphaFoldDB" id="A0A9P1BLH1"/>
<proteinExistence type="predicted"/>
<name>A0A9P1BLH1_9DINO</name>
<evidence type="ECO:0000313" key="1">
    <source>
        <dbReference type="EMBL" id="CAI3974860.1"/>
    </source>
</evidence>
<evidence type="ECO:0000313" key="2">
    <source>
        <dbReference type="EMBL" id="CAL1128235.1"/>
    </source>
</evidence>
<reference evidence="2" key="2">
    <citation type="submission" date="2024-04" db="EMBL/GenBank/DDBJ databases">
        <authorList>
            <person name="Chen Y."/>
            <person name="Shah S."/>
            <person name="Dougan E. K."/>
            <person name="Thang M."/>
            <person name="Chan C."/>
        </authorList>
    </citation>
    <scope>NUCLEOTIDE SEQUENCE [LARGE SCALE GENOMIC DNA]</scope>
</reference>
<reference evidence="1" key="1">
    <citation type="submission" date="2022-10" db="EMBL/GenBank/DDBJ databases">
        <authorList>
            <person name="Chen Y."/>
            <person name="Dougan E. K."/>
            <person name="Chan C."/>
            <person name="Rhodes N."/>
            <person name="Thang M."/>
        </authorList>
    </citation>
    <scope>NUCLEOTIDE SEQUENCE</scope>
</reference>
<protein>
    <submittedName>
        <fullName evidence="3">OTU domain-containing protein</fullName>
    </submittedName>
</protein>
<dbReference type="Proteomes" id="UP001152797">
    <property type="component" value="Unassembled WGS sequence"/>
</dbReference>
<evidence type="ECO:0000313" key="3">
    <source>
        <dbReference type="EMBL" id="CAL4762172.1"/>
    </source>
</evidence>
<dbReference type="EMBL" id="CAMXCT020000163">
    <property type="protein sequence ID" value="CAL1128235.1"/>
    <property type="molecule type" value="Genomic_DNA"/>
</dbReference>
<dbReference type="EMBL" id="CAMXCT030000163">
    <property type="protein sequence ID" value="CAL4762172.1"/>
    <property type="molecule type" value="Genomic_DNA"/>
</dbReference>
<comment type="caution">
    <text evidence="1">The sequence shown here is derived from an EMBL/GenBank/DDBJ whole genome shotgun (WGS) entry which is preliminary data.</text>
</comment>
<sequence>MALVGQSLMDDAVDDCELIPVALVNDHHFWALKPDEAESKEDDHAGLAEYPTSAGIDPWLEHGAVQEMQLIECLSSWKPFDEPTHDLVEVFTALCDAGAASSSDTARARQMALAELSKQDQAYLALPQEKKYQRAERALRACKSILGSDCPMLFNQSRAARMRHSLRFQAYCDLANISKAISEECSKGKASHECLCLFRQTPQLVRNFRMLWASLPKPERFEKLIKFMKDTEGHTSTFRFLGVSVCQKAFQLLTGVSSKVLQNAREAIQKRQDARAWLEKHAELYGEQSPMTGCTYLPWGRRSEYYALYLFERSLDGDLAHLDGQAADQKTFMAAWRCEAFHVQIASRTSMFVACAACKFLQGLIAGTGREQDALLQALRYRLGRHYSFQASQRLADEKLMEGARRSIPLMKTGHVMVIGLVASIWSGTGGHDDLTFTTLWEDSKHGGNMQSSLLFMNLHSKCVQTNSVPESVILSADNTAKEAFSRVKAALLGKSYLSEPDMAKIIMDSLPSYNIRWNHLAASLNFEGLRSLLGIDCHNLRNVHDLELFRSEGGIFCRWKQYMSDDVWSKPRLLVRPEHIHVVAKAVPDPIQHSFSDTQKAKFEDFLNKFEMLMASTNMLGEKEREGMKWLKKHTSTDMGYEMPLKQMISEIEMANRGTACRTMVDTLHEVPSDILYANCPGADIPGLPLESLMTVETTHGSENVMPALDLCCVNMDFVIVKHKYGKLKFVLGQVIDIDHEEQSAIVEWWHPEMAKEASMRQGRKRQILDVFGPWVPSEQVVVQNLEPLPPSVISSEKILLWGFELEEENKLPFSVFDRLMEDGIDVTGLTISSTSRGNLYRAHRLMKH</sequence>
<keyword evidence="4" id="KW-1185">Reference proteome</keyword>
<accession>A0A9P1BLH1</accession>
<evidence type="ECO:0000313" key="4">
    <source>
        <dbReference type="Proteomes" id="UP001152797"/>
    </source>
</evidence>
<gene>
    <name evidence="1" type="ORF">C1SCF055_LOCUS3226</name>
</gene>
<organism evidence="1">
    <name type="scientific">Cladocopium goreaui</name>
    <dbReference type="NCBI Taxonomy" id="2562237"/>
    <lineage>
        <taxon>Eukaryota</taxon>
        <taxon>Sar</taxon>
        <taxon>Alveolata</taxon>
        <taxon>Dinophyceae</taxon>
        <taxon>Suessiales</taxon>
        <taxon>Symbiodiniaceae</taxon>
        <taxon>Cladocopium</taxon>
    </lineage>
</organism>